<dbReference type="SUPFAM" id="SSF55347">
    <property type="entry name" value="Glyceraldehyde-3-phosphate dehydrogenase-like, C-terminal domain"/>
    <property type="match status" value="1"/>
</dbReference>
<dbReference type="PANTHER" id="PTHR22604:SF105">
    <property type="entry name" value="TRANS-1,2-DIHYDROBENZENE-1,2-DIOL DEHYDROGENASE"/>
    <property type="match status" value="1"/>
</dbReference>
<dbReference type="PANTHER" id="PTHR22604">
    <property type="entry name" value="OXIDOREDUCTASES"/>
    <property type="match status" value="1"/>
</dbReference>
<name>A0A232M0I5_9EURO</name>
<keyword evidence="2" id="KW-0560">Oxidoreductase</keyword>
<accession>A0A232M0I5</accession>
<dbReference type="InterPro" id="IPR036291">
    <property type="entry name" value="NAD(P)-bd_dom_sf"/>
</dbReference>
<dbReference type="AlphaFoldDB" id="A0A232M0I5"/>
<evidence type="ECO:0000256" key="4">
    <source>
        <dbReference type="ARBA" id="ARBA00042988"/>
    </source>
</evidence>
<evidence type="ECO:0000256" key="1">
    <source>
        <dbReference type="ARBA" id="ARBA00010928"/>
    </source>
</evidence>
<sequence length="395" mass="44364">MALALQAITLAQQYILSWLHPVPSKSPSALRLGVLSSADINPAVVIRPSQTHPDVILYGIATRDLPTAQKAARHYGFRRAYGCYQDLLDDPTIDIVHLSTPNSTHFELATRAILKGKHVLCEMPFTSNAEEARQLVEMSKVRGVIVEEAFHWQFHPSAHLFRVILSSGKYGRILRTDATITTSPGIPGIRWEFDLAGGSALDLTYALSFTRFAIRAGFPREIQSAVVRPSKKDHRVDEALYALLLFEDPKGHLVHSRIYTDMARSWAGAVIPRIWELPSIEVETEKAIIYFYNAMMPHVYHFIAITEKATGDTHYCKQYCAGPLWGNAMTTGGKGGKSYWSTYRWQLEAFVDAVRGEALAYWIPSEESIIQMETIDAIYRAAELPVRLFEGLKEL</sequence>
<keyword evidence="8" id="KW-1185">Reference proteome</keyword>
<evidence type="ECO:0000256" key="5">
    <source>
        <dbReference type="ARBA" id="ARBA00049233"/>
    </source>
</evidence>
<evidence type="ECO:0000313" key="8">
    <source>
        <dbReference type="Proteomes" id="UP000243515"/>
    </source>
</evidence>
<dbReference type="EMBL" id="NPHW01003295">
    <property type="protein sequence ID" value="OXV09834.1"/>
    <property type="molecule type" value="Genomic_DNA"/>
</dbReference>
<proteinExistence type="inferred from homology"/>
<dbReference type="InterPro" id="IPR000683">
    <property type="entry name" value="Gfo/Idh/MocA-like_OxRdtase_N"/>
</dbReference>
<dbReference type="SUPFAM" id="SSF51735">
    <property type="entry name" value="NAD(P)-binding Rossmann-fold domains"/>
    <property type="match status" value="1"/>
</dbReference>
<organism evidence="7 8">
    <name type="scientific">Elaphomyces granulatus</name>
    <dbReference type="NCBI Taxonomy" id="519963"/>
    <lineage>
        <taxon>Eukaryota</taxon>
        <taxon>Fungi</taxon>
        <taxon>Dikarya</taxon>
        <taxon>Ascomycota</taxon>
        <taxon>Pezizomycotina</taxon>
        <taxon>Eurotiomycetes</taxon>
        <taxon>Eurotiomycetidae</taxon>
        <taxon>Eurotiales</taxon>
        <taxon>Elaphomycetaceae</taxon>
        <taxon>Elaphomyces</taxon>
    </lineage>
</organism>
<reference evidence="7 8" key="1">
    <citation type="journal article" date="2015" name="Environ. Microbiol.">
        <title>Metagenome sequence of Elaphomyces granulatus from sporocarp tissue reveals Ascomycota ectomycorrhizal fingerprints of genome expansion and a Proteobacteria-rich microbiome.</title>
        <authorList>
            <person name="Quandt C.A."/>
            <person name="Kohler A."/>
            <person name="Hesse C.N."/>
            <person name="Sharpton T.J."/>
            <person name="Martin F."/>
            <person name="Spatafora J.W."/>
        </authorList>
    </citation>
    <scope>NUCLEOTIDE SEQUENCE [LARGE SCALE GENOMIC DNA]</scope>
    <source>
        <strain evidence="7 8">OSC145934</strain>
    </source>
</reference>
<evidence type="ECO:0000256" key="3">
    <source>
        <dbReference type="ARBA" id="ARBA00038984"/>
    </source>
</evidence>
<dbReference type="OrthoDB" id="6417021at2759"/>
<evidence type="ECO:0000313" key="7">
    <source>
        <dbReference type="EMBL" id="OXV09834.1"/>
    </source>
</evidence>
<protein>
    <recommendedName>
        <fullName evidence="3">D-xylose 1-dehydrogenase (NADP(+), D-xylono-1,5-lactone-forming)</fullName>
        <ecNumber evidence="3">1.1.1.179</ecNumber>
    </recommendedName>
    <alternativeName>
        <fullName evidence="4">D-xylose-NADP dehydrogenase</fullName>
    </alternativeName>
</protein>
<evidence type="ECO:0000259" key="6">
    <source>
        <dbReference type="Pfam" id="PF01408"/>
    </source>
</evidence>
<comment type="catalytic activity">
    <reaction evidence="5">
        <text>D-xylose + NADP(+) = D-xylono-1,5-lactone + NADPH + H(+)</text>
        <dbReference type="Rhea" id="RHEA:22000"/>
        <dbReference type="ChEBI" id="CHEBI:15378"/>
        <dbReference type="ChEBI" id="CHEBI:15867"/>
        <dbReference type="ChEBI" id="CHEBI:53455"/>
        <dbReference type="ChEBI" id="CHEBI:57783"/>
        <dbReference type="ChEBI" id="CHEBI:58349"/>
        <dbReference type="EC" id="1.1.1.179"/>
    </reaction>
</comment>
<comment type="caution">
    <text evidence="7">The sequence shown here is derived from an EMBL/GenBank/DDBJ whole genome shotgun (WGS) entry which is preliminary data.</text>
</comment>
<comment type="similarity">
    <text evidence="1">Belongs to the Gfo/Idh/MocA family.</text>
</comment>
<dbReference type="EC" id="1.1.1.179" evidence="3"/>
<dbReference type="Gene3D" id="3.30.360.10">
    <property type="entry name" value="Dihydrodipicolinate Reductase, domain 2"/>
    <property type="match status" value="1"/>
</dbReference>
<dbReference type="Pfam" id="PF01408">
    <property type="entry name" value="GFO_IDH_MocA"/>
    <property type="match status" value="1"/>
</dbReference>
<gene>
    <name evidence="7" type="ORF">Egran_02402</name>
</gene>
<dbReference type="Gene3D" id="3.40.50.720">
    <property type="entry name" value="NAD(P)-binding Rossmann-like Domain"/>
    <property type="match status" value="1"/>
</dbReference>
<dbReference type="GO" id="GO:0000166">
    <property type="term" value="F:nucleotide binding"/>
    <property type="evidence" value="ECO:0007669"/>
    <property type="project" value="InterPro"/>
</dbReference>
<dbReference type="Proteomes" id="UP000243515">
    <property type="component" value="Unassembled WGS sequence"/>
</dbReference>
<dbReference type="InterPro" id="IPR050984">
    <property type="entry name" value="Gfo/Idh/MocA_domain"/>
</dbReference>
<dbReference type="GO" id="GO:0047837">
    <property type="term" value="F:D-xylose 1-dehydrogenase (NADP+) activity"/>
    <property type="evidence" value="ECO:0007669"/>
    <property type="project" value="UniProtKB-EC"/>
</dbReference>
<feature type="domain" description="Gfo/Idh/MocA-like oxidoreductase N-terminal" evidence="6">
    <location>
        <begin position="46"/>
        <end position="147"/>
    </location>
</feature>
<evidence type="ECO:0000256" key="2">
    <source>
        <dbReference type="ARBA" id="ARBA00023002"/>
    </source>
</evidence>